<dbReference type="Pfam" id="PF01797">
    <property type="entry name" value="Y1_Tnp"/>
    <property type="match status" value="1"/>
</dbReference>
<dbReference type="GO" id="GO:0003677">
    <property type="term" value="F:DNA binding"/>
    <property type="evidence" value="ECO:0007669"/>
    <property type="project" value="InterPro"/>
</dbReference>
<evidence type="ECO:0000313" key="2">
    <source>
        <dbReference type="EMBL" id="GET43519.1"/>
    </source>
</evidence>
<dbReference type="InterPro" id="IPR002686">
    <property type="entry name" value="Transposase_17"/>
</dbReference>
<dbReference type="Gene3D" id="3.30.70.1290">
    <property type="entry name" value="Transposase IS200-like"/>
    <property type="match status" value="1"/>
</dbReference>
<dbReference type="PANTHER" id="PTHR33360">
    <property type="entry name" value="TRANSPOSASE FOR INSERTION SEQUENCE ELEMENT IS200"/>
    <property type="match status" value="1"/>
</dbReference>
<organism evidence="2 3">
    <name type="scientific">Microseira wollei NIES-4236</name>
    <dbReference type="NCBI Taxonomy" id="2530354"/>
    <lineage>
        <taxon>Bacteria</taxon>
        <taxon>Bacillati</taxon>
        <taxon>Cyanobacteriota</taxon>
        <taxon>Cyanophyceae</taxon>
        <taxon>Oscillatoriophycideae</taxon>
        <taxon>Aerosakkonematales</taxon>
        <taxon>Aerosakkonemataceae</taxon>
        <taxon>Microseira</taxon>
    </lineage>
</organism>
<dbReference type="GO" id="GO:0004803">
    <property type="term" value="F:transposase activity"/>
    <property type="evidence" value="ECO:0007669"/>
    <property type="project" value="InterPro"/>
</dbReference>
<evidence type="ECO:0000313" key="3">
    <source>
        <dbReference type="Proteomes" id="UP001050975"/>
    </source>
</evidence>
<dbReference type="Proteomes" id="UP001050975">
    <property type="component" value="Unassembled WGS sequence"/>
</dbReference>
<gene>
    <name evidence="2" type="ORF">MiSe_83440</name>
</gene>
<dbReference type="PANTHER" id="PTHR33360:SF2">
    <property type="entry name" value="TRANSPOSASE FOR INSERTION SEQUENCE ELEMENT IS200"/>
    <property type="match status" value="1"/>
</dbReference>
<feature type="domain" description="Transposase IS200-like" evidence="1">
    <location>
        <begin position="11"/>
        <end position="132"/>
    </location>
</feature>
<keyword evidence="3" id="KW-1185">Reference proteome</keyword>
<dbReference type="EMBL" id="BLAY01000229">
    <property type="protein sequence ID" value="GET43519.1"/>
    <property type="molecule type" value="Genomic_DNA"/>
</dbReference>
<dbReference type="RefSeq" id="WP_226592409.1">
    <property type="nucleotide sequence ID" value="NZ_BLAY01000229.1"/>
</dbReference>
<dbReference type="SMART" id="SM01321">
    <property type="entry name" value="Y1_Tnp"/>
    <property type="match status" value="1"/>
</dbReference>
<proteinExistence type="predicted"/>
<protein>
    <submittedName>
        <fullName evidence="2">Transposase</fullName>
    </submittedName>
</protein>
<dbReference type="NCBIfam" id="NF033573">
    <property type="entry name" value="transpos_IS200"/>
    <property type="match status" value="1"/>
</dbReference>
<sequence>MTKLHSGSHVVFSICLHIVFVTKYRRKVLTQQMLQDMKHVLERVLSANKSKLSDCNGEADHVHLLIDLHPDNNISDLIASLKSASSRVLREKYKPEIDKYYWGKAKLWHDSKCIVSCGGAPLETVKKYIHASIWREIGKIRGIEPLIFPLLFIPTP</sequence>
<accession>A0AAV3XM09</accession>
<dbReference type="AlphaFoldDB" id="A0AAV3XM09"/>
<comment type="caution">
    <text evidence="2">The sequence shown here is derived from an EMBL/GenBank/DDBJ whole genome shotgun (WGS) entry which is preliminary data.</text>
</comment>
<dbReference type="InterPro" id="IPR036515">
    <property type="entry name" value="Transposase_17_sf"/>
</dbReference>
<dbReference type="SUPFAM" id="SSF143422">
    <property type="entry name" value="Transposase IS200-like"/>
    <property type="match status" value="1"/>
</dbReference>
<dbReference type="GO" id="GO:0006313">
    <property type="term" value="P:DNA transposition"/>
    <property type="evidence" value="ECO:0007669"/>
    <property type="project" value="InterPro"/>
</dbReference>
<reference evidence="2" key="1">
    <citation type="submission" date="2019-10" db="EMBL/GenBank/DDBJ databases">
        <title>Draft genome sequece of Microseira wollei NIES-4236.</title>
        <authorList>
            <person name="Yamaguchi H."/>
            <person name="Suzuki S."/>
            <person name="Kawachi M."/>
        </authorList>
    </citation>
    <scope>NUCLEOTIDE SEQUENCE</scope>
    <source>
        <strain evidence="2">NIES-4236</strain>
    </source>
</reference>
<name>A0AAV3XM09_9CYAN</name>
<evidence type="ECO:0000259" key="1">
    <source>
        <dbReference type="SMART" id="SM01321"/>
    </source>
</evidence>